<dbReference type="EMBL" id="BSYO01000024">
    <property type="protein sequence ID" value="GMH22520.1"/>
    <property type="molecule type" value="Genomic_DNA"/>
</dbReference>
<feature type="compositionally biased region" description="Basic residues" evidence="1">
    <location>
        <begin position="158"/>
        <end position="167"/>
    </location>
</feature>
<reference evidence="2" key="1">
    <citation type="submission" date="2023-05" db="EMBL/GenBank/DDBJ databases">
        <title>Nepenthes gracilis genome sequencing.</title>
        <authorList>
            <person name="Fukushima K."/>
        </authorList>
    </citation>
    <scope>NUCLEOTIDE SEQUENCE</scope>
    <source>
        <strain evidence="2">SING2019-196</strain>
    </source>
</reference>
<sequence length="217" mass="23949">MVALQMGVVTGSYLLSARETSHAAATIRSKLNIKAMWAMTQLQFTPHFDRPLNQQPADRRFLHIVSAHSRRLHHPSSNSESSPGETGQDIGGLGHAVRNALQSSPQPVRSKTYRTRSPNRQQEEGKRKQSQPKQEDNGREISGADVLLALQRAGAQKSRSKRKKKGHQTGDEGGGGGGNKGGEDDADYSKVRPLCIKGDWGMRLEELEKRLQDFTDT</sequence>
<name>A0AAD3T2Y9_NEPGR</name>
<feature type="compositionally biased region" description="Basic and acidic residues" evidence="1">
    <location>
        <begin position="121"/>
        <end position="139"/>
    </location>
</feature>
<organism evidence="2 3">
    <name type="scientific">Nepenthes gracilis</name>
    <name type="common">Slender pitcher plant</name>
    <dbReference type="NCBI Taxonomy" id="150966"/>
    <lineage>
        <taxon>Eukaryota</taxon>
        <taxon>Viridiplantae</taxon>
        <taxon>Streptophyta</taxon>
        <taxon>Embryophyta</taxon>
        <taxon>Tracheophyta</taxon>
        <taxon>Spermatophyta</taxon>
        <taxon>Magnoliopsida</taxon>
        <taxon>eudicotyledons</taxon>
        <taxon>Gunneridae</taxon>
        <taxon>Pentapetalae</taxon>
        <taxon>Caryophyllales</taxon>
        <taxon>Nepenthaceae</taxon>
        <taxon>Nepenthes</taxon>
    </lineage>
</organism>
<evidence type="ECO:0000256" key="1">
    <source>
        <dbReference type="SAM" id="MobiDB-lite"/>
    </source>
</evidence>
<dbReference type="Proteomes" id="UP001279734">
    <property type="component" value="Unassembled WGS sequence"/>
</dbReference>
<feature type="region of interest" description="Disordered" evidence="1">
    <location>
        <begin position="70"/>
        <end position="188"/>
    </location>
</feature>
<feature type="compositionally biased region" description="Polar residues" evidence="1">
    <location>
        <begin position="75"/>
        <end position="85"/>
    </location>
</feature>
<feature type="compositionally biased region" description="Polar residues" evidence="1">
    <location>
        <begin position="100"/>
        <end position="120"/>
    </location>
</feature>
<gene>
    <name evidence="2" type="ORF">Nepgr_024363</name>
</gene>
<accession>A0AAD3T2Y9</accession>
<keyword evidence="3" id="KW-1185">Reference proteome</keyword>
<dbReference type="AlphaFoldDB" id="A0AAD3T2Y9"/>
<dbReference type="PANTHER" id="PTHR37728:SF1">
    <property type="entry name" value="OS06G0132300 PROTEIN"/>
    <property type="match status" value="1"/>
</dbReference>
<evidence type="ECO:0000313" key="2">
    <source>
        <dbReference type="EMBL" id="GMH22520.1"/>
    </source>
</evidence>
<evidence type="ECO:0000313" key="3">
    <source>
        <dbReference type="Proteomes" id="UP001279734"/>
    </source>
</evidence>
<protein>
    <submittedName>
        <fullName evidence="2">Uncharacterized protein</fullName>
    </submittedName>
</protein>
<feature type="compositionally biased region" description="Gly residues" evidence="1">
    <location>
        <begin position="171"/>
        <end position="180"/>
    </location>
</feature>
<comment type="caution">
    <text evidence="2">The sequence shown here is derived from an EMBL/GenBank/DDBJ whole genome shotgun (WGS) entry which is preliminary data.</text>
</comment>
<dbReference type="PANTHER" id="PTHR37728">
    <property type="entry name" value="BNAA04G26730D PROTEIN"/>
    <property type="match status" value="1"/>
</dbReference>
<proteinExistence type="predicted"/>